<dbReference type="Proteomes" id="UP000318578">
    <property type="component" value="Unassembled WGS sequence"/>
</dbReference>
<keyword evidence="1" id="KW-0521">NADP</keyword>
<evidence type="ECO:0000256" key="1">
    <source>
        <dbReference type="ARBA" id="ARBA00022857"/>
    </source>
</evidence>
<dbReference type="RefSeq" id="WP_144637483.1">
    <property type="nucleotide sequence ID" value="NZ_BNAX01000001.1"/>
</dbReference>
<organism evidence="3 4">
    <name type="scientific">Amycolatopsis acidiphila</name>
    <dbReference type="NCBI Taxonomy" id="715473"/>
    <lineage>
        <taxon>Bacteria</taxon>
        <taxon>Bacillati</taxon>
        <taxon>Actinomycetota</taxon>
        <taxon>Actinomycetes</taxon>
        <taxon>Pseudonocardiales</taxon>
        <taxon>Pseudonocardiaceae</taxon>
        <taxon>Amycolatopsis</taxon>
    </lineage>
</organism>
<reference evidence="3 4" key="1">
    <citation type="submission" date="2019-07" db="EMBL/GenBank/DDBJ databases">
        <title>New species of Amycolatopsis and Streptomyces.</title>
        <authorList>
            <person name="Duangmal K."/>
            <person name="Teo W.F.A."/>
            <person name="Lipun K."/>
        </authorList>
    </citation>
    <scope>NUCLEOTIDE SEQUENCE [LARGE SCALE GENOMIC DNA]</scope>
    <source>
        <strain evidence="3 4">JCM 30562</strain>
    </source>
</reference>
<evidence type="ECO:0000313" key="4">
    <source>
        <dbReference type="Proteomes" id="UP000318578"/>
    </source>
</evidence>
<dbReference type="SUPFAM" id="SSF51735">
    <property type="entry name" value="NAD(P)-binding Rossmann-fold domains"/>
    <property type="match status" value="1"/>
</dbReference>
<dbReference type="Pfam" id="PF13460">
    <property type="entry name" value="NAD_binding_10"/>
    <property type="match status" value="1"/>
</dbReference>
<protein>
    <submittedName>
        <fullName evidence="3">LysR family transcriptional regulator</fullName>
    </submittedName>
</protein>
<dbReference type="InterPro" id="IPR036291">
    <property type="entry name" value="NAD(P)-bd_dom_sf"/>
</dbReference>
<sequence length="244" mass="25194">MKIAVIGTGLIGSQVVRELIAAGHEAAGHSRSTGLDLLTGDGLADAVRGAEVVVDVTNSPTFDEASLDFFGTTVPNLLAAAGAAGVRHVVALSIIGVDQVPGLAYYRAKTLQEDLIKAGPVPYSIVRAGQFMEFIPSVLDYTTDGDVVRLPSTPLQPISAAEVAAAVAGVAAGAPLRGTRDIAGPEVFPLDELGRITLESAGDGRRVVTDESAGMFAAAKGDVLIAPEGAHLATTRYRDWLHSR</sequence>
<evidence type="ECO:0000259" key="2">
    <source>
        <dbReference type="Pfam" id="PF13460"/>
    </source>
</evidence>
<dbReference type="PANTHER" id="PTHR42748:SF3">
    <property type="entry name" value="BLL4366 PROTEIN"/>
    <property type="match status" value="1"/>
</dbReference>
<proteinExistence type="predicted"/>
<accession>A0A558AFD8</accession>
<dbReference type="EMBL" id="VJZA01000014">
    <property type="protein sequence ID" value="TVT22972.1"/>
    <property type="molecule type" value="Genomic_DNA"/>
</dbReference>
<dbReference type="InterPro" id="IPR051164">
    <property type="entry name" value="NmrA-like_oxidored"/>
</dbReference>
<comment type="caution">
    <text evidence="3">The sequence shown here is derived from an EMBL/GenBank/DDBJ whole genome shotgun (WGS) entry which is preliminary data.</text>
</comment>
<gene>
    <name evidence="3" type="ORF">FNH06_11555</name>
</gene>
<evidence type="ECO:0000313" key="3">
    <source>
        <dbReference type="EMBL" id="TVT22972.1"/>
    </source>
</evidence>
<name>A0A558AFD8_9PSEU</name>
<dbReference type="InterPro" id="IPR016040">
    <property type="entry name" value="NAD(P)-bd_dom"/>
</dbReference>
<dbReference type="OrthoDB" id="9771302at2"/>
<feature type="domain" description="NAD(P)-binding" evidence="2">
    <location>
        <begin position="8"/>
        <end position="170"/>
    </location>
</feature>
<keyword evidence="4" id="KW-1185">Reference proteome</keyword>
<dbReference type="AlphaFoldDB" id="A0A558AFD8"/>
<dbReference type="PANTHER" id="PTHR42748">
    <property type="entry name" value="NITROGEN METABOLITE REPRESSION PROTEIN NMRA FAMILY MEMBER"/>
    <property type="match status" value="1"/>
</dbReference>
<dbReference type="Gene3D" id="3.40.50.720">
    <property type="entry name" value="NAD(P)-binding Rossmann-like Domain"/>
    <property type="match status" value="1"/>
</dbReference>